<organism evidence="2 3">
    <name type="scientific">Brassica oleracea var. oleracea</name>
    <dbReference type="NCBI Taxonomy" id="109376"/>
    <lineage>
        <taxon>Eukaryota</taxon>
        <taxon>Viridiplantae</taxon>
        <taxon>Streptophyta</taxon>
        <taxon>Embryophyta</taxon>
        <taxon>Tracheophyta</taxon>
        <taxon>Spermatophyta</taxon>
        <taxon>Magnoliopsida</taxon>
        <taxon>eudicotyledons</taxon>
        <taxon>Gunneridae</taxon>
        <taxon>Pentapetalae</taxon>
        <taxon>rosids</taxon>
        <taxon>malvids</taxon>
        <taxon>Brassicales</taxon>
        <taxon>Brassicaceae</taxon>
        <taxon>Brassiceae</taxon>
        <taxon>Brassica</taxon>
    </lineage>
</organism>
<reference evidence="2" key="2">
    <citation type="submission" date="2015-03" db="UniProtKB">
        <authorList>
            <consortium name="EnsemblPlants"/>
        </authorList>
    </citation>
    <scope>IDENTIFICATION</scope>
</reference>
<protein>
    <submittedName>
        <fullName evidence="2">Uncharacterized protein</fullName>
    </submittedName>
</protein>
<dbReference type="EnsemblPlants" id="Bo3g003430.1">
    <property type="protein sequence ID" value="Bo3g003430.1"/>
    <property type="gene ID" value="Bo3g003430"/>
</dbReference>
<accession>A0A0D3AZV8</accession>
<reference evidence="2 3" key="1">
    <citation type="journal article" date="2014" name="Genome Biol.">
        <title>Transcriptome and methylome profiling reveals relics of genome dominance in the mesopolyploid Brassica oleracea.</title>
        <authorList>
            <person name="Parkin I.A."/>
            <person name="Koh C."/>
            <person name="Tang H."/>
            <person name="Robinson S.J."/>
            <person name="Kagale S."/>
            <person name="Clarke W.E."/>
            <person name="Town C.D."/>
            <person name="Nixon J."/>
            <person name="Krishnakumar V."/>
            <person name="Bidwell S.L."/>
            <person name="Denoeud F."/>
            <person name="Belcram H."/>
            <person name="Links M.G."/>
            <person name="Just J."/>
            <person name="Clarke C."/>
            <person name="Bender T."/>
            <person name="Huebert T."/>
            <person name="Mason A.S."/>
            <person name="Pires J.C."/>
            <person name="Barker G."/>
            <person name="Moore J."/>
            <person name="Walley P.G."/>
            <person name="Manoli S."/>
            <person name="Batley J."/>
            <person name="Edwards D."/>
            <person name="Nelson M.N."/>
            <person name="Wang X."/>
            <person name="Paterson A.H."/>
            <person name="King G."/>
            <person name="Bancroft I."/>
            <person name="Chalhoub B."/>
            <person name="Sharpe A.G."/>
        </authorList>
    </citation>
    <scope>NUCLEOTIDE SEQUENCE</scope>
    <source>
        <strain evidence="2 3">cv. TO1000</strain>
    </source>
</reference>
<feature type="region of interest" description="Disordered" evidence="1">
    <location>
        <begin position="74"/>
        <end position="134"/>
    </location>
</feature>
<evidence type="ECO:0000313" key="3">
    <source>
        <dbReference type="Proteomes" id="UP000032141"/>
    </source>
</evidence>
<evidence type="ECO:0000313" key="2">
    <source>
        <dbReference type="EnsemblPlants" id="Bo3g003430.1"/>
    </source>
</evidence>
<dbReference type="Proteomes" id="UP000032141">
    <property type="component" value="Chromosome C3"/>
</dbReference>
<feature type="compositionally biased region" description="Basic and acidic residues" evidence="1">
    <location>
        <begin position="124"/>
        <end position="134"/>
    </location>
</feature>
<keyword evidence="3" id="KW-1185">Reference proteome</keyword>
<dbReference type="HOGENOM" id="CLU_108205_0_0_1"/>
<evidence type="ECO:0000256" key="1">
    <source>
        <dbReference type="SAM" id="MobiDB-lite"/>
    </source>
</evidence>
<dbReference type="AlphaFoldDB" id="A0A0D3AZV8"/>
<sequence length="134" mass="15183">MSCIDVTDTIKGYFSMAHPNWSKTPHYVRKTWFKIYAGYERDKPAELTTDAWDGLICYRRLPDSIRIAQSCSNSRNTVDEHGNGPMLHTTGQKPHAVVPKKKGRMLGIGSVNDVPRATSSYGQRRGDEVTELRR</sequence>
<dbReference type="Gramene" id="Bo3g003430.1">
    <property type="protein sequence ID" value="Bo3g003430.1"/>
    <property type="gene ID" value="Bo3g003430"/>
</dbReference>
<name>A0A0D3AZV8_BRAOL</name>
<proteinExistence type="predicted"/>